<dbReference type="EMBL" id="ML978972">
    <property type="protein sequence ID" value="KAF1927492.1"/>
    <property type="molecule type" value="Genomic_DNA"/>
</dbReference>
<reference evidence="2" key="1">
    <citation type="journal article" date="2020" name="Stud. Mycol.">
        <title>101 Dothideomycetes genomes: a test case for predicting lifestyles and emergence of pathogens.</title>
        <authorList>
            <person name="Haridas S."/>
            <person name="Albert R."/>
            <person name="Binder M."/>
            <person name="Bloem J."/>
            <person name="Labutti K."/>
            <person name="Salamov A."/>
            <person name="Andreopoulos B."/>
            <person name="Baker S."/>
            <person name="Barry K."/>
            <person name="Bills G."/>
            <person name="Bluhm B."/>
            <person name="Cannon C."/>
            <person name="Castanera R."/>
            <person name="Culley D."/>
            <person name="Daum C."/>
            <person name="Ezra D."/>
            <person name="Gonzalez J."/>
            <person name="Henrissat B."/>
            <person name="Kuo A."/>
            <person name="Liang C."/>
            <person name="Lipzen A."/>
            <person name="Lutzoni F."/>
            <person name="Magnuson J."/>
            <person name="Mondo S."/>
            <person name="Nolan M."/>
            <person name="Ohm R."/>
            <person name="Pangilinan J."/>
            <person name="Park H.-J."/>
            <person name="Ramirez L."/>
            <person name="Alfaro M."/>
            <person name="Sun H."/>
            <person name="Tritt A."/>
            <person name="Yoshinaga Y."/>
            <person name="Zwiers L.-H."/>
            <person name="Turgeon B."/>
            <person name="Goodwin S."/>
            <person name="Spatafora J."/>
            <person name="Crous P."/>
            <person name="Grigoriev I."/>
        </authorList>
    </citation>
    <scope>NUCLEOTIDE SEQUENCE</scope>
    <source>
        <strain evidence="2">CBS 183.55</strain>
    </source>
</reference>
<evidence type="ECO:0000313" key="3">
    <source>
        <dbReference type="Proteomes" id="UP000800082"/>
    </source>
</evidence>
<proteinExistence type="predicted"/>
<dbReference type="PANTHER" id="PTHR33112">
    <property type="entry name" value="DOMAIN PROTEIN, PUTATIVE-RELATED"/>
    <property type="match status" value="1"/>
</dbReference>
<sequence>SIPWDHLSLTFQHAIEISHRLGVDYIWIDSLCIIQDDISDWARGAATMCDVYTNSYLTIAATNSDSGEGGCYSVTGTRSGHDHSFSTTPDRLYTVHARKPLPHFNDFHKLEDETA</sequence>
<evidence type="ECO:0000313" key="2">
    <source>
        <dbReference type="EMBL" id="KAF1927492.1"/>
    </source>
</evidence>
<gene>
    <name evidence="2" type="ORF">M421DRAFT_393998</name>
</gene>
<evidence type="ECO:0000259" key="1">
    <source>
        <dbReference type="Pfam" id="PF06985"/>
    </source>
</evidence>
<dbReference type="GeneID" id="54347707"/>
<dbReference type="InterPro" id="IPR010730">
    <property type="entry name" value="HET"/>
</dbReference>
<dbReference type="AlphaFoldDB" id="A0A6A5RI63"/>
<keyword evidence="3" id="KW-1185">Reference proteome</keyword>
<dbReference type="RefSeq" id="XP_033447744.1">
    <property type="nucleotide sequence ID" value="XM_033590052.1"/>
</dbReference>
<feature type="domain" description="Heterokaryon incompatibility" evidence="1">
    <location>
        <begin position="5"/>
        <end position="87"/>
    </location>
</feature>
<accession>A0A6A5RI63</accession>
<feature type="non-terminal residue" evidence="2">
    <location>
        <position position="1"/>
    </location>
</feature>
<dbReference type="Pfam" id="PF06985">
    <property type="entry name" value="HET"/>
    <property type="match status" value="1"/>
</dbReference>
<dbReference type="PANTHER" id="PTHR33112:SF16">
    <property type="entry name" value="HETEROKARYON INCOMPATIBILITY DOMAIN-CONTAINING PROTEIN"/>
    <property type="match status" value="1"/>
</dbReference>
<dbReference type="OrthoDB" id="2958217at2759"/>
<organism evidence="2 3">
    <name type="scientific">Didymella exigua CBS 183.55</name>
    <dbReference type="NCBI Taxonomy" id="1150837"/>
    <lineage>
        <taxon>Eukaryota</taxon>
        <taxon>Fungi</taxon>
        <taxon>Dikarya</taxon>
        <taxon>Ascomycota</taxon>
        <taxon>Pezizomycotina</taxon>
        <taxon>Dothideomycetes</taxon>
        <taxon>Pleosporomycetidae</taxon>
        <taxon>Pleosporales</taxon>
        <taxon>Pleosporineae</taxon>
        <taxon>Didymellaceae</taxon>
        <taxon>Didymella</taxon>
    </lineage>
</organism>
<dbReference type="Proteomes" id="UP000800082">
    <property type="component" value="Unassembled WGS sequence"/>
</dbReference>
<protein>
    <submittedName>
        <fullName evidence="2">HET-domain-containing protein</fullName>
    </submittedName>
</protein>
<name>A0A6A5RI63_9PLEO</name>